<keyword evidence="3" id="KW-1185">Reference proteome</keyword>
<evidence type="ECO:0000256" key="1">
    <source>
        <dbReference type="SAM" id="SignalP"/>
    </source>
</evidence>
<sequence>MTILKLLALSFIMIVSIPAQADSNTITLLQEGNNQAATISQIDRGHSLTQLQTGDENTGSVLQQGAEQPVVLEQEGEGNAASLGQNGGGNSVSTLHEGNFNQAYVISFARDTPYF</sequence>
<reference evidence="2 3" key="1">
    <citation type="journal article" date="2015" name="Stand. Genomic Sci.">
        <title>Genomic Encyclopedia of Bacterial and Archaeal Type Strains, Phase III: the genomes of soil and plant-associated and newly described type strains.</title>
        <authorList>
            <person name="Whitman W.B."/>
            <person name="Woyke T."/>
            <person name="Klenk H.P."/>
            <person name="Zhou Y."/>
            <person name="Lilburn T.G."/>
            <person name="Beck B.J."/>
            <person name="De Vos P."/>
            <person name="Vandamme P."/>
            <person name="Eisen J.A."/>
            <person name="Garrity G."/>
            <person name="Hugenholtz P."/>
            <person name="Kyrpides N.C."/>
        </authorList>
    </citation>
    <scope>NUCLEOTIDE SEQUENCE [LARGE SCALE GENOMIC DNA]</scope>
    <source>
        <strain evidence="2 3">CGMCC 1.6858</strain>
    </source>
</reference>
<dbReference type="EMBL" id="VLKY01000037">
    <property type="protein sequence ID" value="TWI45632.1"/>
    <property type="molecule type" value="Genomic_DNA"/>
</dbReference>
<gene>
    <name evidence="2" type="ORF">IQ22_04612</name>
</gene>
<evidence type="ECO:0000313" key="2">
    <source>
        <dbReference type="EMBL" id="TWI45632.1"/>
    </source>
</evidence>
<evidence type="ECO:0000313" key="3">
    <source>
        <dbReference type="Proteomes" id="UP000316905"/>
    </source>
</evidence>
<feature type="signal peptide" evidence="1">
    <location>
        <begin position="1"/>
        <end position="21"/>
    </location>
</feature>
<protein>
    <submittedName>
        <fullName evidence="2">Minor curlin subunit</fullName>
    </submittedName>
</protein>
<organism evidence="2 3">
    <name type="scientific">Pseudomonas duriflava</name>
    <dbReference type="NCBI Taxonomy" id="459528"/>
    <lineage>
        <taxon>Bacteria</taxon>
        <taxon>Pseudomonadati</taxon>
        <taxon>Pseudomonadota</taxon>
        <taxon>Gammaproteobacteria</taxon>
        <taxon>Pseudomonadales</taxon>
        <taxon>Pseudomonadaceae</taxon>
        <taxon>Pseudomonas</taxon>
    </lineage>
</organism>
<accession>A0A562PME8</accession>
<dbReference type="Proteomes" id="UP000316905">
    <property type="component" value="Unassembled WGS sequence"/>
</dbReference>
<keyword evidence="1" id="KW-0732">Signal</keyword>
<dbReference type="AlphaFoldDB" id="A0A562PME8"/>
<comment type="caution">
    <text evidence="2">The sequence shown here is derived from an EMBL/GenBank/DDBJ whole genome shotgun (WGS) entry which is preliminary data.</text>
</comment>
<name>A0A562PME8_9PSED</name>
<feature type="chain" id="PRO_5022167647" evidence="1">
    <location>
        <begin position="22"/>
        <end position="115"/>
    </location>
</feature>
<proteinExistence type="predicted"/>
<dbReference type="RefSeq" id="WP_145146038.1">
    <property type="nucleotide sequence ID" value="NZ_VLKY01000037.1"/>
</dbReference>